<keyword evidence="1" id="KW-0808">Transferase</keyword>
<dbReference type="PANTHER" id="PTHR11088">
    <property type="entry name" value="TRNA DIMETHYLALLYLTRANSFERASE"/>
    <property type="match status" value="1"/>
</dbReference>
<dbReference type="STRING" id="4432.A0A1U8B8H2"/>
<dbReference type="GO" id="GO:0009691">
    <property type="term" value="P:cytokinin biosynthetic process"/>
    <property type="evidence" value="ECO:0007669"/>
    <property type="project" value="UniProtKB-KW"/>
</dbReference>
<keyword evidence="2" id="KW-0203">Cytokinin biosynthesis</keyword>
<dbReference type="Proteomes" id="UP000189703">
    <property type="component" value="Unplaced"/>
</dbReference>
<dbReference type="KEGG" id="nnu:104610824"/>
<sequence length="127" mass="14131">MVEAGLVDEVRRFFEPEADYSQRIRQAIWVPEMDGFLRAEAEAPADEETLARLIKEVIEEIKEMHCLNAIRSIEARQGSLGEAGGRTRHQHVRHFFYKAENHGPTASAAATTIKAAVMGKVVAAATR</sequence>
<dbReference type="GO" id="GO:0016740">
    <property type="term" value="F:transferase activity"/>
    <property type="evidence" value="ECO:0007669"/>
    <property type="project" value="UniProtKB-KW"/>
</dbReference>
<dbReference type="Gene3D" id="1.10.287.890">
    <property type="entry name" value="Crystal structure of tRNA isopentenylpyrophosphate transferase (bh2366) domain"/>
    <property type="match status" value="1"/>
</dbReference>
<protein>
    <submittedName>
        <fullName evidence="6">Adenylate isopentenyltransferase 5, chloroplastic-like</fullName>
    </submittedName>
</protein>
<accession>A0A1U8B8H2</accession>
<evidence type="ECO:0000313" key="5">
    <source>
        <dbReference type="Proteomes" id="UP000189703"/>
    </source>
</evidence>
<dbReference type="PANTHER" id="PTHR11088:SF74">
    <property type="entry name" value="ADENYLATE ISOPENTENYLTRANSFERASE 5, CHLOROPLASTIC"/>
    <property type="match status" value="1"/>
</dbReference>
<reference evidence="6" key="1">
    <citation type="submission" date="2025-08" db="UniProtKB">
        <authorList>
            <consortium name="RefSeq"/>
        </authorList>
    </citation>
    <scope>IDENTIFICATION</scope>
</reference>
<dbReference type="GeneID" id="104610824"/>
<dbReference type="InParanoid" id="A0A1U8B8H2"/>
<gene>
    <name evidence="6" type="primary">LOC104610824</name>
</gene>
<dbReference type="GO" id="GO:0005524">
    <property type="term" value="F:ATP binding"/>
    <property type="evidence" value="ECO:0007669"/>
    <property type="project" value="UniProtKB-KW"/>
</dbReference>
<dbReference type="OrthoDB" id="1734516at2759"/>
<dbReference type="AlphaFoldDB" id="A0A1U8B8H2"/>
<evidence type="ECO:0000256" key="3">
    <source>
        <dbReference type="ARBA" id="ARBA00022741"/>
    </source>
</evidence>
<keyword evidence="5" id="KW-1185">Reference proteome</keyword>
<evidence type="ECO:0000313" key="6">
    <source>
        <dbReference type="RefSeq" id="XP_010275924.1"/>
    </source>
</evidence>
<dbReference type="RefSeq" id="XP_010275924.1">
    <property type="nucleotide sequence ID" value="XM_010277622.2"/>
</dbReference>
<keyword evidence="4" id="KW-0067">ATP-binding</keyword>
<proteinExistence type="predicted"/>
<evidence type="ECO:0000256" key="1">
    <source>
        <dbReference type="ARBA" id="ARBA00022679"/>
    </source>
</evidence>
<dbReference type="InterPro" id="IPR039657">
    <property type="entry name" value="Dimethylallyltransferase"/>
</dbReference>
<dbReference type="eggNOG" id="KOG1384">
    <property type="taxonomic scope" value="Eukaryota"/>
</dbReference>
<evidence type="ECO:0000256" key="2">
    <source>
        <dbReference type="ARBA" id="ARBA00022712"/>
    </source>
</evidence>
<keyword evidence="3" id="KW-0547">Nucleotide-binding</keyword>
<organism evidence="5 6">
    <name type="scientific">Nelumbo nucifera</name>
    <name type="common">Sacred lotus</name>
    <dbReference type="NCBI Taxonomy" id="4432"/>
    <lineage>
        <taxon>Eukaryota</taxon>
        <taxon>Viridiplantae</taxon>
        <taxon>Streptophyta</taxon>
        <taxon>Embryophyta</taxon>
        <taxon>Tracheophyta</taxon>
        <taxon>Spermatophyta</taxon>
        <taxon>Magnoliopsida</taxon>
        <taxon>Proteales</taxon>
        <taxon>Nelumbonaceae</taxon>
        <taxon>Nelumbo</taxon>
    </lineage>
</organism>
<name>A0A1U8B8H2_NELNU</name>
<evidence type="ECO:0000256" key="4">
    <source>
        <dbReference type="ARBA" id="ARBA00022840"/>
    </source>
</evidence>